<proteinExistence type="predicted"/>
<protein>
    <submittedName>
        <fullName evidence="2">Uncharacterized protein</fullName>
    </submittedName>
</protein>
<accession>A0ABX2EJQ9</accession>
<dbReference type="RefSeq" id="WP_173124954.1">
    <property type="nucleotide sequence ID" value="NZ_JABRWJ010000005.1"/>
</dbReference>
<keyword evidence="1" id="KW-0472">Membrane</keyword>
<sequence>MHHASFTATVEGDQLARRAKDRSQAIALLRERRHAGFSWTHAGYFAAGAVAGWSASLGNDTPWLVAAAAGAALFLAAAAWRECAILRRREQAILKLLLDRHAH</sequence>
<feature type="transmembrane region" description="Helical" evidence="1">
    <location>
        <begin position="36"/>
        <end position="55"/>
    </location>
</feature>
<feature type="transmembrane region" description="Helical" evidence="1">
    <location>
        <begin position="61"/>
        <end position="80"/>
    </location>
</feature>
<dbReference type="Proteomes" id="UP000737171">
    <property type="component" value="Unassembled WGS sequence"/>
</dbReference>
<name>A0ABX2EJQ9_9BURK</name>
<reference evidence="2 3" key="1">
    <citation type="submission" date="2020-05" db="EMBL/GenBank/DDBJ databases">
        <title>Aquincola sp. isolate from soil.</title>
        <authorList>
            <person name="Han J."/>
            <person name="Kim D.-U."/>
        </authorList>
    </citation>
    <scope>NUCLEOTIDE SEQUENCE [LARGE SCALE GENOMIC DNA]</scope>
    <source>
        <strain evidence="2 3">S2</strain>
    </source>
</reference>
<organism evidence="2 3">
    <name type="scientific">Pseudaquabacterium terrae</name>
    <dbReference type="NCBI Taxonomy" id="2732868"/>
    <lineage>
        <taxon>Bacteria</taxon>
        <taxon>Pseudomonadati</taxon>
        <taxon>Pseudomonadota</taxon>
        <taxon>Betaproteobacteria</taxon>
        <taxon>Burkholderiales</taxon>
        <taxon>Sphaerotilaceae</taxon>
        <taxon>Pseudaquabacterium</taxon>
    </lineage>
</organism>
<dbReference type="EMBL" id="JABRWJ010000005">
    <property type="protein sequence ID" value="NRF68849.1"/>
    <property type="molecule type" value="Genomic_DNA"/>
</dbReference>
<keyword evidence="1" id="KW-1133">Transmembrane helix</keyword>
<keyword evidence="3" id="KW-1185">Reference proteome</keyword>
<gene>
    <name evidence="2" type="ORF">HLB44_17795</name>
</gene>
<evidence type="ECO:0000256" key="1">
    <source>
        <dbReference type="SAM" id="Phobius"/>
    </source>
</evidence>
<keyword evidence="1" id="KW-0812">Transmembrane</keyword>
<evidence type="ECO:0000313" key="3">
    <source>
        <dbReference type="Proteomes" id="UP000737171"/>
    </source>
</evidence>
<evidence type="ECO:0000313" key="2">
    <source>
        <dbReference type="EMBL" id="NRF68849.1"/>
    </source>
</evidence>
<comment type="caution">
    <text evidence="2">The sequence shown here is derived from an EMBL/GenBank/DDBJ whole genome shotgun (WGS) entry which is preliminary data.</text>
</comment>